<dbReference type="AlphaFoldDB" id="A0ABD3S2G1"/>
<dbReference type="Proteomes" id="UP001634393">
    <property type="component" value="Unassembled WGS sequence"/>
</dbReference>
<dbReference type="InterPro" id="IPR007130">
    <property type="entry name" value="DAGAT"/>
</dbReference>
<comment type="caution">
    <text evidence="4">The sequence shown here is derived from an EMBL/GenBank/DDBJ whole genome shotgun (WGS) entry which is preliminary data.</text>
</comment>
<organism evidence="4 5">
    <name type="scientific">Penstemon smallii</name>
    <dbReference type="NCBI Taxonomy" id="265156"/>
    <lineage>
        <taxon>Eukaryota</taxon>
        <taxon>Viridiplantae</taxon>
        <taxon>Streptophyta</taxon>
        <taxon>Embryophyta</taxon>
        <taxon>Tracheophyta</taxon>
        <taxon>Spermatophyta</taxon>
        <taxon>Magnoliopsida</taxon>
        <taxon>eudicotyledons</taxon>
        <taxon>Gunneridae</taxon>
        <taxon>Pentapetalae</taxon>
        <taxon>asterids</taxon>
        <taxon>lamiids</taxon>
        <taxon>Lamiales</taxon>
        <taxon>Plantaginaceae</taxon>
        <taxon>Cheloneae</taxon>
        <taxon>Penstemon</taxon>
    </lineage>
</organism>
<dbReference type="PANTHER" id="PTHR22753">
    <property type="entry name" value="TRANSMEMBRANE PROTEIN 68"/>
    <property type="match status" value="1"/>
</dbReference>
<comment type="similarity">
    <text evidence="1">Belongs to the diacylglycerol acyltransferase family.</text>
</comment>
<dbReference type="Gene3D" id="3.40.50.1820">
    <property type="entry name" value="alpha/beta hydrolase"/>
    <property type="match status" value="1"/>
</dbReference>
<keyword evidence="2" id="KW-0808">Transferase</keyword>
<dbReference type="InterPro" id="IPR029058">
    <property type="entry name" value="AB_hydrolase_fold"/>
</dbReference>
<dbReference type="GO" id="GO:0004144">
    <property type="term" value="F:diacylglycerol O-acyltransferase activity"/>
    <property type="evidence" value="ECO:0007669"/>
    <property type="project" value="UniProtKB-ARBA"/>
</dbReference>
<keyword evidence="5" id="KW-1185">Reference proteome</keyword>
<reference evidence="4 5" key="1">
    <citation type="submission" date="2024-12" db="EMBL/GenBank/DDBJ databases">
        <title>The unique morphological basis and parallel evolutionary history of personate flowers in Penstemon.</title>
        <authorList>
            <person name="Depatie T.H."/>
            <person name="Wessinger C.A."/>
        </authorList>
    </citation>
    <scope>NUCLEOTIDE SEQUENCE [LARGE SCALE GENOMIC DNA]</scope>
    <source>
        <strain evidence="4">WTNN_2</strain>
        <tissue evidence="4">Leaf</tissue>
    </source>
</reference>
<dbReference type="PANTHER" id="PTHR22753:SF24">
    <property type="entry name" value="ESTERASE_LIPASE_THIOESTERASE FAMILY PROTEIN"/>
    <property type="match status" value="1"/>
</dbReference>
<dbReference type="EMBL" id="JBJXBP010000007">
    <property type="protein sequence ID" value="KAL3818652.1"/>
    <property type="molecule type" value="Genomic_DNA"/>
</dbReference>
<dbReference type="CDD" id="cd07987">
    <property type="entry name" value="LPLAT_MGAT-like"/>
    <property type="match status" value="1"/>
</dbReference>
<proteinExistence type="inferred from homology"/>
<evidence type="ECO:0000256" key="2">
    <source>
        <dbReference type="ARBA" id="ARBA00022679"/>
    </source>
</evidence>
<dbReference type="Pfam" id="PF03982">
    <property type="entry name" value="DAGAT"/>
    <property type="match status" value="1"/>
</dbReference>
<evidence type="ECO:0000256" key="3">
    <source>
        <dbReference type="ARBA" id="ARBA00023315"/>
    </source>
</evidence>
<gene>
    <name evidence="4" type="ORF">ACJIZ3_004557</name>
</gene>
<dbReference type="GO" id="GO:0019432">
    <property type="term" value="P:triglyceride biosynthetic process"/>
    <property type="evidence" value="ECO:0007669"/>
    <property type="project" value="UniProtKB-ARBA"/>
</dbReference>
<accession>A0ABD3S2G1</accession>
<dbReference type="SUPFAM" id="SSF53474">
    <property type="entry name" value="alpha/beta-Hydrolases"/>
    <property type="match status" value="1"/>
</dbReference>
<protein>
    <submittedName>
        <fullName evidence="4">Uncharacterized protein</fullName>
    </submittedName>
</protein>
<evidence type="ECO:0000256" key="1">
    <source>
        <dbReference type="ARBA" id="ARBA00005420"/>
    </source>
</evidence>
<sequence>MVSIFNTGAAVLIRGKAALMSDYSKLNYLPHRRRRRSAAAAAAAAALKLDNYLETSKLELMRWEKGGPPRWFTPLECGSRAKQSPVLFFLPGIDGSGLGLQLHHKKLGEIFDIWCLHIPFSDRTPLTDLVKLVEAAIMSEHERAPERPIYLVGESLGACLALVVAAQNPQIDLILILANPVETIFWKLKMLHELHMNYLSSRLDANIKAQTLSGSILPSLLQEEDKLRRLLPNCQIRSFIGSGHPLLLENGFDLVAIIKCCSYYRRGAYTDYVLDFLQPSPSEIKAIYELPYRFMEVAVDPVMLSTLDSGKMVRGLTGIPTKGPILFVGNHMMVGMDLVPLLSRFWIEQNITVRTMAHPAMFKRSRHGKLPDLSMFDMIRILGGAPVSATNLYKLLSLNSHVLLYPGGIREAFHLKGEDYQLIWPEEAEFVRMAAKFGAKIIPFGAVGEDDVGQLLLDCDDQMKIPPLKAFIEELTDEAAMYSEIKYEIQKCIAYLKDKREKDPYRNLLTRLAYQGYYGFDSQVPTFQI</sequence>
<name>A0ABD3S2G1_9LAMI</name>
<evidence type="ECO:0000313" key="4">
    <source>
        <dbReference type="EMBL" id="KAL3818652.1"/>
    </source>
</evidence>
<evidence type="ECO:0000313" key="5">
    <source>
        <dbReference type="Proteomes" id="UP001634393"/>
    </source>
</evidence>
<keyword evidence="3" id="KW-0012">Acyltransferase</keyword>